<gene>
    <name evidence="2" type="ORF">EYC84_004661</name>
</gene>
<accession>A0A5M9K659</accession>
<comment type="caution">
    <text evidence="2">The sequence shown here is derived from an EMBL/GenBank/DDBJ whole genome shotgun (WGS) entry which is preliminary data.</text>
</comment>
<dbReference type="Proteomes" id="UP000322873">
    <property type="component" value="Unassembled WGS sequence"/>
</dbReference>
<dbReference type="InterPro" id="IPR010730">
    <property type="entry name" value="HET"/>
</dbReference>
<evidence type="ECO:0000259" key="1">
    <source>
        <dbReference type="Pfam" id="PF06985"/>
    </source>
</evidence>
<organism evidence="2 3">
    <name type="scientific">Monilinia fructicola</name>
    <name type="common">Brown rot fungus</name>
    <name type="synonym">Ciboria fructicola</name>
    <dbReference type="NCBI Taxonomy" id="38448"/>
    <lineage>
        <taxon>Eukaryota</taxon>
        <taxon>Fungi</taxon>
        <taxon>Dikarya</taxon>
        <taxon>Ascomycota</taxon>
        <taxon>Pezizomycotina</taxon>
        <taxon>Leotiomycetes</taxon>
        <taxon>Helotiales</taxon>
        <taxon>Sclerotiniaceae</taxon>
        <taxon>Monilinia</taxon>
    </lineage>
</organism>
<dbReference type="VEuPathDB" id="FungiDB:MFRU_002g00390"/>
<dbReference type="PANTHER" id="PTHR24148:SF64">
    <property type="entry name" value="HETEROKARYON INCOMPATIBILITY DOMAIN-CONTAINING PROTEIN"/>
    <property type="match status" value="1"/>
</dbReference>
<dbReference type="EMBL" id="VICG01000002">
    <property type="protein sequence ID" value="KAA8575512.1"/>
    <property type="molecule type" value="Genomic_DNA"/>
</dbReference>
<dbReference type="AlphaFoldDB" id="A0A5M9K659"/>
<evidence type="ECO:0000313" key="3">
    <source>
        <dbReference type="Proteomes" id="UP000322873"/>
    </source>
</evidence>
<dbReference type="Pfam" id="PF26639">
    <property type="entry name" value="Het-6_barrel"/>
    <property type="match status" value="1"/>
</dbReference>
<protein>
    <recommendedName>
        <fullName evidence="1">Heterokaryon incompatibility domain-containing protein</fullName>
    </recommendedName>
</protein>
<dbReference type="InterPro" id="IPR052895">
    <property type="entry name" value="HetReg/Transcr_Mod"/>
</dbReference>
<name>A0A5M9K659_MONFR</name>
<dbReference type="PANTHER" id="PTHR24148">
    <property type="entry name" value="ANKYRIN REPEAT DOMAIN-CONTAINING PROTEIN 39 HOMOLOG-RELATED"/>
    <property type="match status" value="1"/>
</dbReference>
<proteinExistence type="predicted"/>
<reference evidence="2 3" key="1">
    <citation type="submission" date="2019-06" db="EMBL/GenBank/DDBJ databases">
        <title>Genome Sequence of the Brown Rot Fungal Pathogen Monilinia fructicola.</title>
        <authorList>
            <person name="De Miccolis Angelini R.M."/>
            <person name="Landi L."/>
            <person name="Abate D."/>
            <person name="Pollastro S."/>
            <person name="Romanazzi G."/>
            <person name="Faretra F."/>
        </authorList>
    </citation>
    <scope>NUCLEOTIDE SEQUENCE [LARGE SCALE GENOMIC DNA]</scope>
    <source>
        <strain evidence="2 3">Mfrc123</strain>
    </source>
</reference>
<dbReference type="Pfam" id="PF06985">
    <property type="entry name" value="HET"/>
    <property type="match status" value="1"/>
</dbReference>
<keyword evidence="3" id="KW-1185">Reference proteome</keyword>
<sequence>MSPNELKIYEDHPLNAGKQSFRLLHLHPGKGSEQLCATIHVKNLDDAAVEGYTCLSYTWGTEISTEYVKIGGEEIKVTVSLQSFLQHVRQPHETLTLWVDAVCINQHDASEKSEQVAIMGEIYSKCSFVYIWLGAPSSHDSIRGNPFQFIQHFSDNKHYHDLAGYYETSPEQVAFTHNEEFHDLWERFLQVVNSSWFTRAWTVQEVILPRESILCFGDWRSTFDTLIAARRNRNAHLFGPMQCCKESLRAFPKPNSVLFDRFLSQIEWIERFKQGHSSEDNPLSSERMPRSFPELTHRPFYEVAVTFSNRLCSEPRDRIYSVLAMSSSSVMKSYRPDYTAKLVDAYTGAFRLMLEETDHDYRCMIGPKFGSDHPGLPSWVPNFSDVTPLVVVEAVLRRILLSSLFGASGRESGALRSNPKSGLSAAGLRVDTVSAVSSELESVSIPAERLKAILMDWRRLCERSAEPSSEPALRTTLARVICASIIDDGVPLYGVHRGWRRIQTSDLPTVDEWSGFLGGNMWALKEGYRGTFELACTGRSLYVTANGKIGLAYPQTKTGDEVWVLTGSHLPFILRKARTSHGHSDEYHFVGDCYLEGIMDGEAVEGTTQRAHVTLV</sequence>
<evidence type="ECO:0000313" key="2">
    <source>
        <dbReference type="EMBL" id="KAA8575512.1"/>
    </source>
</evidence>
<feature type="domain" description="Heterokaryon incompatibility" evidence="1">
    <location>
        <begin position="52"/>
        <end position="205"/>
    </location>
</feature>